<evidence type="ECO:0000313" key="3">
    <source>
        <dbReference type="Proteomes" id="UP000245539"/>
    </source>
</evidence>
<sequence length="362" mass="40585">MAIQGSGMEKQIRTLRKRSLFTLFLTWLALFFTVVGIAAGYKNFLRVQDKAKEAGLNAKVARDILPELARKDVIQEWQAQVRDQLKSSSEQNARELSQLKEVSNTSAYVADTLNEQVRQLTIQQEILKTPQKQTNQWKIEEARYLLKTAQRKLQLDEDPIAAQKALVLADEILIELGSEAYLPVRQALATDIALVKRAKSYNPAQLVKQIDSLALSLKRAMSRGSAVVDPSTESDADAGGRNSLFQRVQASISEVVVIKQYDQDLAKRISGDAQSVRYELLRLKLENLKHLGLRNQVEAYQLQLQEIQSLIETEQISQSGDDLSADVDALKNLLHRPDFPELQSPDVMDLVLSNAHPAEASK</sequence>
<dbReference type="InterPro" id="IPR007470">
    <property type="entry name" value="HemX"/>
</dbReference>
<protein>
    <submittedName>
        <fullName evidence="2">Uncharacterized protein</fullName>
    </submittedName>
</protein>
<dbReference type="Proteomes" id="UP000245539">
    <property type="component" value="Unassembled WGS sequence"/>
</dbReference>
<dbReference type="EMBL" id="QGKM01000056">
    <property type="protein sequence ID" value="PWQ94312.1"/>
    <property type="molecule type" value="Genomic_DNA"/>
</dbReference>
<evidence type="ECO:0000313" key="2">
    <source>
        <dbReference type="EMBL" id="PWQ94312.1"/>
    </source>
</evidence>
<organism evidence="2 3">
    <name type="scientific">Leucothrix pacifica</name>
    <dbReference type="NCBI Taxonomy" id="1247513"/>
    <lineage>
        <taxon>Bacteria</taxon>
        <taxon>Pseudomonadati</taxon>
        <taxon>Pseudomonadota</taxon>
        <taxon>Gammaproteobacteria</taxon>
        <taxon>Thiotrichales</taxon>
        <taxon>Thiotrichaceae</taxon>
        <taxon>Leucothrix</taxon>
    </lineage>
</organism>
<name>A0A317CDV8_9GAMM</name>
<dbReference type="PANTHER" id="PTHR38043:SF1">
    <property type="entry name" value="PROTEIN HEMX"/>
    <property type="match status" value="1"/>
</dbReference>
<accession>A0A317CDV8</accession>
<gene>
    <name evidence="2" type="ORF">DKW60_16885</name>
</gene>
<keyword evidence="3" id="KW-1185">Reference proteome</keyword>
<dbReference type="OrthoDB" id="5739852at2"/>
<keyword evidence="1" id="KW-0812">Transmembrane</keyword>
<keyword evidence="1" id="KW-0472">Membrane</keyword>
<dbReference type="PANTHER" id="PTHR38043">
    <property type="entry name" value="PROTEIN HEMX"/>
    <property type="match status" value="1"/>
</dbReference>
<dbReference type="AlphaFoldDB" id="A0A317CDV8"/>
<dbReference type="Pfam" id="PF04375">
    <property type="entry name" value="HemX"/>
    <property type="match status" value="1"/>
</dbReference>
<comment type="caution">
    <text evidence="2">The sequence shown here is derived from an EMBL/GenBank/DDBJ whole genome shotgun (WGS) entry which is preliminary data.</text>
</comment>
<reference evidence="2 3" key="1">
    <citation type="submission" date="2018-05" db="EMBL/GenBank/DDBJ databases">
        <title>Leucothrix arctica sp. nov., isolated from Arctic seawater.</title>
        <authorList>
            <person name="Choi A."/>
            <person name="Baek K."/>
        </authorList>
    </citation>
    <scope>NUCLEOTIDE SEQUENCE [LARGE SCALE GENOMIC DNA]</scope>
    <source>
        <strain evidence="2 3">JCM 18388</strain>
    </source>
</reference>
<proteinExistence type="predicted"/>
<evidence type="ECO:0000256" key="1">
    <source>
        <dbReference type="SAM" id="Phobius"/>
    </source>
</evidence>
<feature type="transmembrane region" description="Helical" evidence="1">
    <location>
        <begin position="20"/>
        <end position="41"/>
    </location>
</feature>
<keyword evidence="1" id="KW-1133">Transmembrane helix</keyword>